<dbReference type="EMBL" id="CABFNS010000226">
    <property type="protein sequence ID" value="VUC20690.1"/>
    <property type="molecule type" value="Genomic_DNA"/>
</dbReference>
<feature type="compositionally biased region" description="Polar residues" evidence="1">
    <location>
        <begin position="375"/>
        <end position="387"/>
    </location>
</feature>
<feature type="signal peptide" evidence="2">
    <location>
        <begin position="1"/>
        <end position="19"/>
    </location>
</feature>
<feature type="compositionally biased region" description="Basic and acidic residues" evidence="1">
    <location>
        <begin position="406"/>
        <end position="419"/>
    </location>
</feature>
<sequence>MRLYNIIFALASFALTANAGEVSHGQVPISLADHGNVSPKVTTSEQPVNTSQPSNIFGHDGVILQVRSQSEQDLRKLGPLEEAPFAVRRAAPKKVAPKTPPKKATPKTAPKKTSPKKSVPNAPPKKVAPPRKTAPKAAPKKAPPKVTPKTNSGKNKKSPGQNKKASGKSKSLKTNKETPAAPISCSVGGKWKRGCTGPANDDQSSAASKRKHLDSPTSDSGRSKIPAPKTKESNQESSKSNKQAGDNSTKGKGISNDTSRKSKEKGPRFGSLAHKFAQKNQNVQLSTKTGEGSSIVKGNDGNTSRDNKRQRLHSPKGDNGKSRLPAHEDKQPHQGSPQSSKQASGAGGNGRKHLHSPTSDSDRSGIPAPVAKPSRQGSPQPGTTSGDSSRKRLHSPTGDNGSSRIPVREKEKEKEEKLKFSTPPNSVRLDPDRLNQHRYTSGPRAGRIMNDNKNVMYQIMQPNPFHVDPKNLPDT</sequence>
<dbReference type="Proteomes" id="UP000766486">
    <property type="component" value="Unassembled WGS sequence"/>
</dbReference>
<feature type="compositionally biased region" description="Polar residues" evidence="1">
    <location>
        <begin position="278"/>
        <end position="292"/>
    </location>
</feature>
<feature type="compositionally biased region" description="Polar residues" evidence="1">
    <location>
        <begin position="333"/>
        <end position="343"/>
    </location>
</feature>
<feature type="compositionally biased region" description="Basic and acidic residues" evidence="1">
    <location>
        <begin position="303"/>
        <end position="332"/>
    </location>
</feature>
<protein>
    <submittedName>
        <fullName evidence="3">Uncharacterized protein</fullName>
    </submittedName>
</protein>
<keyword evidence="4" id="KW-1185">Reference proteome</keyword>
<evidence type="ECO:0000313" key="3">
    <source>
        <dbReference type="EMBL" id="VUC20690.1"/>
    </source>
</evidence>
<accession>A0ABY6TQ02</accession>
<evidence type="ECO:0000256" key="2">
    <source>
        <dbReference type="SAM" id="SignalP"/>
    </source>
</evidence>
<feature type="region of interest" description="Disordered" evidence="1">
    <location>
        <begin position="85"/>
        <end position="448"/>
    </location>
</feature>
<feature type="chain" id="PRO_5046172587" evidence="2">
    <location>
        <begin position="20"/>
        <end position="475"/>
    </location>
</feature>
<keyword evidence="2" id="KW-0732">Signal</keyword>
<gene>
    <name evidence="3" type="ORF">CLO192961_LOCUS28893</name>
</gene>
<reference evidence="3 4" key="1">
    <citation type="submission" date="2019-06" db="EMBL/GenBank/DDBJ databases">
        <authorList>
            <person name="Broberg M."/>
        </authorList>
    </citation>
    <scope>NUCLEOTIDE SEQUENCE [LARGE SCALE GENOMIC DNA]</scope>
</reference>
<evidence type="ECO:0000313" key="4">
    <source>
        <dbReference type="Proteomes" id="UP000766486"/>
    </source>
</evidence>
<feature type="compositionally biased region" description="Basic residues" evidence="1">
    <location>
        <begin position="90"/>
        <end position="115"/>
    </location>
</feature>
<feature type="compositionally biased region" description="Basic and acidic residues" evidence="1">
    <location>
        <begin position="258"/>
        <end position="267"/>
    </location>
</feature>
<comment type="caution">
    <text evidence="3">The sequence shown here is derived from an EMBL/GenBank/DDBJ whole genome shotgun (WGS) entry which is preliminary data.</text>
</comment>
<organism evidence="3 4">
    <name type="scientific">Bionectria ochroleuca</name>
    <name type="common">Gliocladium roseum</name>
    <dbReference type="NCBI Taxonomy" id="29856"/>
    <lineage>
        <taxon>Eukaryota</taxon>
        <taxon>Fungi</taxon>
        <taxon>Dikarya</taxon>
        <taxon>Ascomycota</taxon>
        <taxon>Pezizomycotina</taxon>
        <taxon>Sordariomycetes</taxon>
        <taxon>Hypocreomycetidae</taxon>
        <taxon>Hypocreales</taxon>
        <taxon>Bionectriaceae</taxon>
        <taxon>Clonostachys</taxon>
    </lineage>
</organism>
<evidence type="ECO:0000256" key="1">
    <source>
        <dbReference type="SAM" id="MobiDB-lite"/>
    </source>
</evidence>
<proteinExistence type="predicted"/>
<name>A0ABY6TQ02_BIOOC</name>